<protein>
    <recommendedName>
        <fullName evidence="2">HTH cro/C1-type domain-containing protein</fullName>
    </recommendedName>
</protein>
<dbReference type="EMBL" id="CP006260">
    <property type="protein sequence ID" value="AGS73855.1"/>
    <property type="molecule type" value="Genomic_DNA"/>
</dbReference>
<accession>S5W0P4</accession>
<dbReference type="InterPro" id="IPR001387">
    <property type="entry name" value="Cro/C1-type_HTH"/>
</dbReference>
<evidence type="ECO:0000313" key="4">
    <source>
        <dbReference type="Proteomes" id="UP000015423"/>
    </source>
</evidence>
<dbReference type="SUPFAM" id="SSF47413">
    <property type="entry name" value="lambda repressor-like DNA-binding domains"/>
    <property type="match status" value="1"/>
</dbReference>
<dbReference type="eggNOG" id="ENOG5033NH3">
    <property type="taxonomic scope" value="Bacteria"/>
</dbReference>
<feature type="domain" description="HTH cro/C1-type" evidence="2">
    <location>
        <begin position="157"/>
        <end position="200"/>
    </location>
</feature>
<dbReference type="PROSITE" id="PS50943">
    <property type="entry name" value="HTH_CROC1"/>
    <property type="match status" value="1"/>
</dbReference>
<feature type="region of interest" description="Disordered" evidence="1">
    <location>
        <begin position="1"/>
        <end position="20"/>
    </location>
</feature>
<dbReference type="CDD" id="cd00093">
    <property type="entry name" value="HTH_XRE"/>
    <property type="match status" value="1"/>
</dbReference>
<dbReference type="GO" id="GO:0003677">
    <property type="term" value="F:DNA binding"/>
    <property type="evidence" value="ECO:0007669"/>
    <property type="project" value="InterPro"/>
</dbReference>
<dbReference type="HOGENOM" id="CLU_921062_0_0_11"/>
<dbReference type="SMART" id="SM00530">
    <property type="entry name" value="HTH_XRE"/>
    <property type="match status" value="1"/>
</dbReference>
<dbReference type="PATRIC" id="fig|1214242.5.peg.7239"/>
<name>S5W0P4_STRC3</name>
<sequence>MGDRTPRPARSAPSADPARASRCTEALRDIAEDCTVVSEALLLSAYRVGTPNTELLQLLVSLRDVVDEAIGVVVVRQRAQGEPLADLEPIARRTEDRLRKKYDPLSVDRALATRRRPMPAMPAHNSATAAGTPMLRRPGQRLACALTRMWNASGRRQREIAEQMGVHESYVSRMLSGQREVSWRHVRIICEVCGSDPQLMKPLWEAAANVQPSNAEDPVHYLRTYLQGLYYAFGSPDPEVILAAAQRTISADDLGRAMLGPGVPDWPVIERLTVLLQSLPNITRPLWRRAQAAAESSPTTFS</sequence>
<evidence type="ECO:0000256" key="1">
    <source>
        <dbReference type="SAM" id="MobiDB-lite"/>
    </source>
</evidence>
<dbReference type="InterPro" id="IPR010982">
    <property type="entry name" value="Lambda_DNA-bd_dom_sf"/>
</dbReference>
<evidence type="ECO:0000313" key="3">
    <source>
        <dbReference type="EMBL" id="AGS73855.1"/>
    </source>
</evidence>
<geneLocation type="plasmid" evidence="3 4">
    <name>pSCO1</name>
</geneLocation>
<dbReference type="KEGG" id="sci:B446_35483"/>
<feature type="compositionally biased region" description="Low complexity" evidence="1">
    <location>
        <begin position="8"/>
        <end position="20"/>
    </location>
</feature>
<organism evidence="3 4">
    <name type="scientific">Streptomyces collinus (strain DSM 40733 / Tue 365)</name>
    <dbReference type="NCBI Taxonomy" id="1214242"/>
    <lineage>
        <taxon>Bacteria</taxon>
        <taxon>Bacillati</taxon>
        <taxon>Actinomycetota</taxon>
        <taxon>Actinomycetes</taxon>
        <taxon>Kitasatosporales</taxon>
        <taxon>Streptomycetaceae</taxon>
        <taxon>Streptomyces</taxon>
    </lineage>
</organism>
<reference evidence="3 4" key="1">
    <citation type="submission" date="2012-10" db="EMBL/GenBank/DDBJ databases">
        <title>The complete genome sequence of Streptomyces collinus Tu 365.</title>
        <authorList>
            <person name="Ruckert C."/>
            <person name="Szczepanowski R."/>
            <person name="Goesmann A."/>
            <person name="Pross E.K."/>
            <person name="Musiol E.M."/>
            <person name="Blin K."/>
            <person name="Wohlleben W."/>
            <person name="Puhler A."/>
            <person name="Weber T."/>
            <person name="Kalinowski J."/>
        </authorList>
    </citation>
    <scope>NUCLEOTIDE SEQUENCE [LARGE SCALE GENOMIC DNA]</scope>
    <source>
        <strain evidence="4">DSM 40733 / Tue 365</strain>
        <plasmid evidence="3 4">pSCO1</plasmid>
    </source>
</reference>
<dbReference type="Proteomes" id="UP000015423">
    <property type="component" value="Plasmid pSCO1"/>
</dbReference>
<dbReference type="Pfam" id="PF13560">
    <property type="entry name" value="HTH_31"/>
    <property type="match status" value="1"/>
</dbReference>
<gene>
    <name evidence="3" type="ORF">B446_35483</name>
</gene>
<dbReference type="Gene3D" id="1.10.260.40">
    <property type="entry name" value="lambda repressor-like DNA-binding domains"/>
    <property type="match status" value="1"/>
</dbReference>
<dbReference type="AlphaFoldDB" id="S5W0P4"/>
<evidence type="ECO:0000259" key="2">
    <source>
        <dbReference type="PROSITE" id="PS50943"/>
    </source>
</evidence>
<proteinExistence type="predicted"/>
<keyword evidence="3" id="KW-0614">Plasmid</keyword>
<keyword evidence="4" id="KW-1185">Reference proteome</keyword>